<gene>
    <name evidence="1" type="ORF">K0625_05135</name>
</gene>
<dbReference type="RefSeq" id="WP_220108689.1">
    <property type="nucleotide sequence ID" value="NZ_JAHZST010000003.1"/>
</dbReference>
<accession>A0ABS7E0H1</accession>
<comment type="caution">
    <text evidence="1">The sequence shown here is derived from an EMBL/GenBank/DDBJ whole genome shotgun (WGS) entry which is preliminary data.</text>
</comment>
<protein>
    <submittedName>
        <fullName evidence="1">Uncharacterized protein</fullName>
    </submittedName>
</protein>
<evidence type="ECO:0000313" key="1">
    <source>
        <dbReference type="EMBL" id="MBW8183040.1"/>
    </source>
</evidence>
<dbReference type="Proteomes" id="UP001195963">
    <property type="component" value="Unassembled WGS sequence"/>
</dbReference>
<sequence>MRQEAKLFIFTILFVLVSACTRQVQEKELLDIFVENQSKFEELSNLSCSLLNHDFKSLYYEVGDYSDREQKAKSADSDKDYKFKWSAFNKYGEEFENDMQKIDDLLADLDLDGILIRTLSEKCRLYIDVWSIWMTGEGQEMTYLYNPETIYEYSPNIHAKPNRDLKTQIDFTMPLSSGWFVGYSNTP</sequence>
<proteinExistence type="predicted"/>
<keyword evidence="2" id="KW-1185">Reference proteome</keyword>
<name>A0ABS7E0H1_9GAMM</name>
<evidence type="ECO:0000313" key="2">
    <source>
        <dbReference type="Proteomes" id="UP001195963"/>
    </source>
</evidence>
<reference evidence="1 2" key="1">
    <citation type="submission" date="2021-07" db="EMBL/GenBank/DDBJ databases">
        <title>Shewanella sp. nov, isolated from SCS.</title>
        <authorList>
            <person name="Cao W.R."/>
        </authorList>
    </citation>
    <scope>NUCLEOTIDE SEQUENCE [LARGE SCALE GENOMIC DNA]</scope>
    <source>
        <strain evidence="1 2">NR704-98</strain>
    </source>
</reference>
<dbReference type="PROSITE" id="PS51257">
    <property type="entry name" value="PROKAR_LIPOPROTEIN"/>
    <property type="match status" value="1"/>
</dbReference>
<dbReference type="EMBL" id="JAHZST010000003">
    <property type="protein sequence ID" value="MBW8183040.1"/>
    <property type="molecule type" value="Genomic_DNA"/>
</dbReference>
<organism evidence="1 2">
    <name type="scientific">Shewanella nanhaiensis</name>
    <dbReference type="NCBI Taxonomy" id="2864872"/>
    <lineage>
        <taxon>Bacteria</taxon>
        <taxon>Pseudomonadati</taxon>
        <taxon>Pseudomonadota</taxon>
        <taxon>Gammaproteobacteria</taxon>
        <taxon>Alteromonadales</taxon>
        <taxon>Shewanellaceae</taxon>
        <taxon>Shewanella</taxon>
    </lineage>
</organism>